<name>A0ABW2D0K4_9ACTN</name>
<accession>A0ABW2D0K4</accession>
<evidence type="ECO:0000313" key="1">
    <source>
        <dbReference type="EMBL" id="MFC6886770.1"/>
    </source>
</evidence>
<reference evidence="2" key="1">
    <citation type="journal article" date="2019" name="Int. J. Syst. Evol. Microbiol.">
        <title>The Global Catalogue of Microorganisms (GCM) 10K type strain sequencing project: providing services to taxonomists for standard genome sequencing and annotation.</title>
        <authorList>
            <consortium name="The Broad Institute Genomics Platform"/>
            <consortium name="The Broad Institute Genome Sequencing Center for Infectious Disease"/>
            <person name="Wu L."/>
            <person name="Ma J."/>
        </authorList>
    </citation>
    <scope>NUCLEOTIDE SEQUENCE [LARGE SCALE GENOMIC DNA]</scope>
    <source>
        <strain evidence="2">JCM 3369</strain>
    </source>
</reference>
<comment type="caution">
    <text evidence="1">The sequence shown here is derived from an EMBL/GenBank/DDBJ whole genome shotgun (WGS) entry which is preliminary data.</text>
</comment>
<protein>
    <submittedName>
        <fullName evidence="1">Uncharacterized protein</fullName>
    </submittedName>
</protein>
<dbReference type="EMBL" id="JBHSXS010000059">
    <property type="protein sequence ID" value="MFC6886770.1"/>
    <property type="molecule type" value="Genomic_DNA"/>
</dbReference>
<keyword evidence="2" id="KW-1185">Reference proteome</keyword>
<dbReference type="RefSeq" id="WP_160819535.1">
    <property type="nucleotide sequence ID" value="NZ_JBHSXE010000001.1"/>
</dbReference>
<organism evidence="1 2">
    <name type="scientific">Actinomadura yumaensis</name>
    <dbReference type="NCBI Taxonomy" id="111807"/>
    <lineage>
        <taxon>Bacteria</taxon>
        <taxon>Bacillati</taxon>
        <taxon>Actinomycetota</taxon>
        <taxon>Actinomycetes</taxon>
        <taxon>Streptosporangiales</taxon>
        <taxon>Thermomonosporaceae</taxon>
        <taxon>Actinomadura</taxon>
    </lineage>
</organism>
<sequence length="116" mass="13060">MTADGHAAEVEALGRRYPGWTVWFGLCTGHWWALPPRDRDTGDFVEAETPQRLIALIEVIQHTAPLVRNSVTDGLRPSREPRQDVRRPSNLLRLEGVTPSPFRRVPVIAWPGSTAR</sequence>
<gene>
    <name evidence="1" type="ORF">ACFQKB_43895</name>
</gene>
<evidence type="ECO:0000313" key="2">
    <source>
        <dbReference type="Proteomes" id="UP001596380"/>
    </source>
</evidence>
<proteinExistence type="predicted"/>
<dbReference type="Proteomes" id="UP001596380">
    <property type="component" value="Unassembled WGS sequence"/>
</dbReference>